<dbReference type="RefSeq" id="WP_191012995.1">
    <property type="nucleotide sequence ID" value="NZ_CP061646.1"/>
</dbReference>
<dbReference type="InterPro" id="IPR011701">
    <property type="entry name" value="MFS"/>
</dbReference>
<dbReference type="Pfam" id="PF07690">
    <property type="entry name" value="MFS_1"/>
    <property type="match status" value="1"/>
</dbReference>
<proteinExistence type="predicted"/>
<sequence>MSYRYKIATVFLLGFFIDCINIFMSAIALPNIASSFSVSQSMVAWVTNAYILGLILIMPMSLWLATKLGNQKLLCYSMLLFSISICFIGFSESIYSLIFWRFIQGVAGGLLIPVGQALVYAFFPNQERQHISTLIMAIALIAPAFSPAIGGVIIDSLNWRWVFLSNLPFSLLAAALAWLWIKKTENVSSEKPDIKGLVIFNISLLSLLLSFSFYSDYHNASFALTSFLISVGMLIFYIRHAKKISYPVLNLELLKNKKLRNAFIVYYAVPGIFTGVNLLNIFNLQLNFGFNAKQTGLFMLLYATGALAAMISGGLLYQRLGKKSLLIIGITLHSLGIFLLFCISNPSPISFLVVAYLLMGMGGGLSANIAQISSLIDFSGQDLLQGSVLWNINRQVSFSVGTVVLISIYNLMSGSSDLVRYQHTFLIAALLCLLSLIPILKEKTHV</sequence>
<feature type="transmembrane region" description="Helical" evidence="6">
    <location>
        <begin position="45"/>
        <end position="66"/>
    </location>
</feature>
<feature type="transmembrane region" description="Helical" evidence="6">
    <location>
        <begin position="324"/>
        <end position="343"/>
    </location>
</feature>
<feature type="transmembrane region" description="Helical" evidence="6">
    <location>
        <begin position="299"/>
        <end position="317"/>
    </location>
</feature>
<dbReference type="PANTHER" id="PTHR42718:SF9">
    <property type="entry name" value="MAJOR FACILITATOR SUPERFAMILY MULTIDRUG TRANSPORTER MFSC"/>
    <property type="match status" value="1"/>
</dbReference>
<keyword evidence="4 6" id="KW-1133">Transmembrane helix</keyword>
<feature type="transmembrane region" description="Helical" evidence="6">
    <location>
        <begin position="160"/>
        <end position="181"/>
    </location>
</feature>
<evidence type="ECO:0000256" key="1">
    <source>
        <dbReference type="ARBA" id="ARBA00004141"/>
    </source>
</evidence>
<reference evidence="8 9" key="2">
    <citation type="submission" date="2020-09" db="EMBL/GenBank/DDBJ databases">
        <authorList>
            <person name="Chen F.-J."/>
            <person name="Lee Y.-T."/>
        </authorList>
    </citation>
    <scope>NUCLEOTIDE SEQUENCE [LARGE SCALE GENOMIC DNA]</scope>
    <source>
        <strain evidence="8 9">AS39</strain>
    </source>
</reference>
<dbReference type="GO" id="GO:0022857">
    <property type="term" value="F:transmembrane transporter activity"/>
    <property type="evidence" value="ECO:0007669"/>
    <property type="project" value="InterPro"/>
</dbReference>
<name>A0A7H2VB63_9GAMM</name>
<feature type="transmembrane region" description="Helical" evidence="6">
    <location>
        <begin position="73"/>
        <end position="90"/>
    </location>
</feature>
<evidence type="ECO:0000256" key="6">
    <source>
        <dbReference type="SAM" id="Phobius"/>
    </source>
</evidence>
<accession>A0A7H2VB63</accession>
<dbReference type="Gene3D" id="1.20.1250.20">
    <property type="entry name" value="MFS general substrate transporter like domains"/>
    <property type="match status" value="2"/>
</dbReference>
<feature type="transmembrane region" description="Helical" evidence="6">
    <location>
        <begin position="421"/>
        <end position="440"/>
    </location>
</feature>
<dbReference type="PANTHER" id="PTHR42718">
    <property type="entry name" value="MAJOR FACILITATOR SUPERFAMILY MULTIDRUG TRANSPORTER MFSC"/>
    <property type="match status" value="1"/>
</dbReference>
<feature type="transmembrane region" description="Helical" evidence="6">
    <location>
        <begin position="391"/>
        <end position="409"/>
    </location>
</feature>
<feature type="transmembrane region" description="Helical" evidence="6">
    <location>
        <begin position="193"/>
        <end position="214"/>
    </location>
</feature>
<dbReference type="InterPro" id="IPR036259">
    <property type="entry name" value="MFS_trans_sf"/>
</dbReference>
<feature type="transmembrane region" description="Helical" evidence="6">
    <location>
        <begin position="259"/>
        <end position="279"/>
    </location>
</feature>
<evidence type="ECO:0000313" key="8">
    <source>
        <dbReference type="EMBL" id="QNX73596.1"/>
    </source>
</evidence>
<evidence type="ECO:0000313" key="9">
    <source>
        <dbReference type="Proteomes" id="UP000516666"/>
    </source>
</evidence>
<dbReference type="SUPFAM" id="SSF103473">
    <property type="entry name" value="MFS general substrate transporter"/>
    <property type="match status" value="1"/>
</dbReference>
<dbReference type="PROSITE" id="PS50850">
    <property type="entry name" value="MFS"/>
    <property type="match status" value="1"/>
</dbReference>
<evidence type="ECO:0000256" key="3">
    <source>
        <dbReference type="ARBA" id="ARBA00022692"/>
    </source>
</evidence>
<evidence type="ECO:0000256" key="5">
    <source>
        <dbReference type="ARBA" id="ARBA00023136"/>
    </source>
</evidence>
<organism evidence="8 9">
    <name type="scientific">Acinetobacter seifertii</name>
    <dbReference type="NCBI Taxonomy" id="1530123"/>
    <lineage>
        <taxon>Bacteria</taxon>
        <taxon>Pseudomonadati</taxon>
        <taxon>Pseudomonadota</taxon>
        <taxon>Gammaproteobacteria</taxon>
        <taxon>Moraxellales</taxon>
        <taxon>Moraxellaceae</taxon>
        <taxon>Acinetobacter</taxon>
        <taxon>Acinetobacter calcoaceticus/baumannii complex</taxon>
    </lineage>
</organism>
<dbReference type="PRINTS" id="PR01036">
    <property type="entry name" value="TCRTETB"/>
</dbReference>
<keyword evidence="3 6" id="KW-0812">Transmembrane</keyword>
<keyword evidence="2" id="KW-0813">Transport</keyword>
<evidence type="ECO:0000256" key="2">
    <source>
        <dbReference type="ARBA" id="ARBA00022448"/>
    </source>
</evidence>
<evidence type="ECO:0000259" key="7">
    <source>
        <dbReference type="PROSITE" id="PS50850"/>
    </source>
</evidence>
<comment type="subcellular location">
    <subcellularLocation>
        <location evidence="1">Membrane</location>
        <topology evidence="1">Multi-pass membrane protein</topology>
    </subcellularLocation>
</comment>
<evidence type="ECO:0000256" key="4">
    <source>
        <dbReference type="ARBA" id="ARBA00022989"/>
    </source>
</evidence>
<dbReference type="Proteomes" id="UP000516666">
    <property type="component" value="Chromosome"/>
</dbReference>
<gene>
    <name evidence="8" type="ORF">IC776_07020</name>
</gene>
<feature type="transmembrane region" description="Helical" evidence="6">
    <location>
        <begin position="349"/>
        <end position="370"/>
    </location>
</feature>
<feature type="transmembrane region" description="Helical" evidence="6">
    <location>
        <begin position="134"/>
        <end position="154"/>
    </location>
</feature>
<reference evidence="9" key="1">
    <citation type="submission" date="2020-09" db="EMBL/GenBank/DDBJ databases">
        <title>Clinical and molecular characterization of Acinetobacter seifertii in Taiwan.</title>
        <authorList>
            <person name="Li L.-H."/>
            <person name="Yang Y.-S."/>
            <person name="Sun J.-R."/>
            <person name="Huang T.-W."/>
            <person name="Huang W.-C."/>
            <person name="Wang Y.-C."/>
            <person name="Kuo T.-H."/>
            <person name="Kuo S.-C."/>
            <person name="Chen T.-L."/>
        </authorList>
    </citation>
    <scope>NUCLEOTIDE SEQUENCE [LARGE SCALE GENOMIC DNA]</scope>
    <source>
        <strain evidence="9">AS39</strain>
    </source>
</reference>
<dbReference type="AlphaFoldDB" id="A0A7H2VB63"/>
<feature type="domain" description="Major facilitator superfamily (MFS) profile" evidence="7">
    <location>
        <begin position="7"/>
        <end position="446"/>
    </location>
</feature>
<dbReference type="EMBL" id="CP061646">
    <property type="protein sequence ID" value="QNX73596.1"/>
    <property type="molecule type" value="Genomic_DNA"/>
</dbReference>
<feature type="transmembrane region" description="Helical" evidence="6">
    <location>
        <begin position="220"/>
        <end position="238"/>
    </location>
</feature>
<protein>
    <submittedName>
        <fullName evidence="8">MFS transporter</fullName>
    </submittedName>
</protein>
<feature type="transmembrane region" description="Helical" evidence="6">
    <location>
        <begin position="102"/>
        <end position="122"/>
    </location>
</feature>
<dbReference type="InterPro" id="IPR020846">
    <property type="entry name" value="MFS_dom"/>
</dbReference>
<dbReference type="GO" id="GO:0016020">
    <property type="term" value="C:membrane"/>
    <property type="evidence" value="ECO:0007669"/>
    <property type="project" value="UniProtKB-SubCell"/>
</dbReference>
<keyword evidence="5 6" id="KW-0472">Membrane</keyword>